<organism evidence="2 3">
    <name type="scientific">Daphnia magna</name>
    <dbReference type="NCBI Taxonomy" id="35525"/>
    <lineage>
        <taxon>Eukaryota</taxon>
        <taxon>Metazoa</taxon>
        <taxon>Ecdysozoa</taxon>
        <taxon>Arthropoda</taxon>
        <taxon>Crustacea</taxon>
        <taxon>Branchiopoda</taxon>
        <taxon>Diplostraca</taxon>
        <taxon>Cladocera</taxon>
        <taxon>Anomopoda</taxon>
        <taxon>Daphniidae</taxon>
        <taxon>Daphnia</taxon>
    </lineage>
</organism>
<evidence type="ECO:0000313" key="2">
    <source>
        <dbReference type="EMBL" id="KAK4024396.1"/>
    </source>
</evidence>
<protein>
    <submittedName>
        <fullName evidence="2">Uncharacterized protein</fullName>
    </submittedName>
</protein>
<evidence type="ECO:0000313" key="1">
    <source>
        <dbReference type="EMBL" id="KAK4024394.1"/>
    </source>
</evidence>
<evidence type="ECO:0000313" key="3">
    <source>
        <dbReference type="Proteomes" id="UP001234178"/>
    </source>
</evidence>
<name>A0ABR0AH05_9CRUS</name>
<reference evidence="2 3" key="1">
    <citation type="journal article" date="2023" name="Nucleic Acids Res.">
        <title>The hologenome of Daphnia magna reveals possible DNA methylation and microbiome-mediated evolution of the host genome.</title>
        <authorList>
            <person name="Chaturvedi A."/>
            <person name="Li X."/>
            <person name="Dhandapani V."/>
            <person name="Marshall H."/>
            <person name="Kissane S."/>
            <person name="Cuenca-Cambronero M."/>
            <person name="Asole G."/>
            <person name="Calvet F."/>
            <person name="Ruiz-Romero M."/>
            <person name="Marangio P."/>
            <person name="Guigo R."/>
            <person name="Rago D."/>
            <person name="Mirbahai L."/>
            <person name="Eastwood N."/>
            <person name="Colbourne J.K."/>
            <person name="Zhou J."/>
            <person name="Mallon E."/>
            <person name="Orsini L."/>
        </authorList>
    </citation>
    <scope>NUCLEOTIDE SEQUENCE [LARGE SCALE GENOMIC DNA]</scope>
    <source>
        <strain evidence="2">LRV0_1</strain>
    </source>
</reference>
<proteinExistence type="predicted"/>
<keyword evidence="3" id="KW-1185">Reference proteome</keyword>
<dbReference type="Proteomes" id="UP001234178">
    <property type="component" value="Unassembled WGS sequence"/>
</dbReference>
<dbReference type="EMBL" id="JAOYFB010000037">
    <property type="protein sequence ID" value="KAK4024396.1"/>
    <property type="molecule type" value="Genomic_DNA"/>
</dbReference>
<dbReference type="EMBL" id="JAOYFB010000037">
    <property type="protein sequence ID" value="KAK4024394.1"/>
    <property type="molecule type" value="Genomic_DNA"/>
</dbReference>
<gene>
    <name evidence="1" type="ORF">OUZ56_009816</name>
    <name evidence="2" type="ORF">OUZ56_009818</name>
</gene>
<sequence>MFYDRPRKGRPITETNRIRIDALCDDAMFAITKGLFKPNIHLQLAIYLLSHTGSKEVLSVVNRLGKCVSYAVTQGLLTKLGGTFKSTTEAESSISTANRRISNKK</sequence>
<accession>A0ABR0AH05</accession>
<comment type="caution">
    <text evidence="2">The sequence shown here is derived from an EMBL/GenBank/DDBJ whole genome shotgun (WGS) entry which is preliminary data.</text>
</comment>